<dbReference type="CDD" id="cd18093">
    <property type="entry name" value="SpoU-like_TrmJ"/>
    <property type="match status" value="1"/>
</dbReference>
<dbReference type="InterPro" id="IPR001537">
    <property type="entry name" value="SpoU_MeTrfase"/>
</dbReference>
<comment type="function">
    <text evidence="5">Catalyzes the formation of 2'O-methylated cytidine (Cm32) or 2'O-methylated uridine (Um32) at position 32 in tRNA.</text>
</comment>
<dbReference type="InterPro" id="IPR029028">
    <property type="entry name" value="Alpha/beta_knot_MTases"/>
</dbReference>
<evidence type="ECO:0000256" key="1">
    <source>
        <dbReference type="ARBA" id="ARBA00007228"/>
    </source>
</evidence>
<feature type="domain" description="tRNA/rRNA methyltransferase SpoU type" evidence="6">
    <location>
        <begin position="16"/>
        <end position="166"/>
    </location>
</feature>
<sequence length="272" mass="30099">MAGTNSERELLTGGPAIILVEPQLGENIGMVARAMANFGLSELRLVNPRDGWPSEKARSAASKADHVIDGVRVFNTLEDAIADLNFVYATTARERYGFKPVRSPVVAADTLRAKFTGGENTGILFGRERWGLTNEEVALADEIVTFPVNPAFASLNIAQAVLLMSYEWMKSGMEDHGATPFQPIEQRPATKEELIGFFHHIEDALDARGYFRPEGKKPKMIDNLRAIFSRRAFSAQEISVMRGVVNCFDRYSRTNPRGSTADEEAISDDSRE</sequence>
<organism evidence="7 8">
    <name type="scientific">Ferirhizobium litorale</name>
    <dbReference type="NCBI Taxonomy" id="2927786"/>
    <lineage>
        <taxon>Bacteria</taxon>
        <taxon>Pseudomonadati</taxon>
        <taxon>Pseudomonadota</taxon>
        <taxon>Alphaproteobacteria</taxon>
        <taxon>Hyphomicrobiales</taxon>
        <taxon>Rhizobiaceae</taxon>
        <taxon>Ferirhizobium</taxon>
    </lineage>
</organism>
<dbReference type="PANTHER" id="PTHR42786:SF7">
    <property type="entry name" value="TRNA_RRNA METHYLTRANSFERASE SPOU TYPE DOMAIN-CONTAINING PROTEIN"/>
    <property type="match status" value="1"/>
</dbReference>
<evidence type="ECO:0000313" key="8">
    <source>
        <dbReference type="Proteomes" id="UP001161580"/>
    </source>
</evidence>
<dbReference type="GO" id="GO:0005829">
    <property type="term" value="C:cytosol"/>
    <property type="evidence" value="ECO:0007669"/>
    <property type="project" value="TreeGrafter"/>
</dbReference>
<keyword evidence="2 5" id="KW-0489">Methyltransferase</keyword>
<evidence type="ECO:0000313" key="7">
    <source>
        <dbReference type="EMBL" id="MDI7924253.1"/>
    </source>
</evidence>
<dbReference type="PIRSF" id="PIRSF004808">
    <property type="entry name" value="LasT"/>
    <property type="match status" value="1"/>
</dbReference>
<keyword evidence="3" id="KW-0808">Transferase</keyword>
<comment type="catalytic activity">
    <reaction evidence="5">
        <text>cytidine(32) in tRNA + S-adenosyl-L-methionine = 2'-O-methylcytidine(32) in tRNA + S-adenosyl-L-homocysteine + H(+)</text>
        <dbReference type="Rhea" id="RHEA:42932"/>
        <dbReference type="Rhea" id="RHEA-COMP:10288"/>
        <dbReference type="Rhea" id="RHEA-COMP:10289"/>
        <dbReference type="ChEBI" id="CHEBI:15378"/>
        <dbReference type="ChEBI" id="CHEBI:57856"/>
        <dbReference type="ChEBI" id="CHEBI:59789"/>
        <dbReference type="ChEBI" id="CHEBI:74495"/>
        <dbReference type="ChEBI" id="CHEBI:82748"/>
        <dbReference type="EC" id="2.1.1.200"/>
    </reaction>
</comment>
<dbReference type="InterPro" id="IPR004384">
    <property type="entry name" value="RNA_MeTrfase_TrmJ/LasT"/>
</dbReference>
<dbReference type="PANTHER" id="PTHR42786">
    <property type="entry name" value="TRNA/RRNA METHYLTRANSFERASE"/>
    <property type="match status" value="1"/>
</dbReference>
<dbReference type="AlphaFoldDB" id="A0AAE3U595"/>
<accession>A0AAE3U595</accession>
<dbReference type="SUPFAM" id="SSF75217">
    <property type="entry name" value="alpha/beta knot"/>
    <property type="match status" value="1"/>
</dbReference>
<proteinExistence type="inferred from homology"/>
<dbReference type="EMBL" id="JALDYZ010000013">
    <property type="protein sequence ID" value="MDI7924253.1"/>
    <property type="molecule type" value="Genomic_DNA"/>
</dbReference>
<comment type="subunit">
    <text evidence="5">Homodimer.</text>
</comment>
<evidence type="ECO:0000256" key="4">
    <source>
        <dbReference type="ARBA" id="ARBA00022691"/>
    </source>
</evidence>
<comment type="caution">
    <text evidence="7">The sequence shown here is derived from an EMBL/GenBank/DDBJ whole genome shotgun (WGS) entry which is preliminary data.</text>
</comment>
<gene>
    <name evidence="5" type="primary">trmJ</name>
    <name evidence="7" type="ORF">MRS75_19505</name>
</gene>
<dbReference type="GO" id="GO:0002128">
    <property type="term" value="P:tRNA nucleoside ribose methylation"/>
    <property type="evidence" value="ECO:0007669"/>
    <property type="project" value="TreeGrafter"/>
</dbReference>
<keyword evidence="5" id="KW-0963">Cytoplasm</keyword>
<evidence type="ECO:0000259" key="6">
    <source>
        <dbReference type="Pfam" id="PF00588"/>
    </source>
</evidence>
<dbReference type="Gene3D" id="1.10.8.590">
    <property type="match status" value="1"/>
</dbReference>
<evidence type="ECO:0000256" key="2">
    <source>
        <dbReference type="ARBA" id="ARBA00022603"/>
    </source>
</evidence>
<comment type="similarity">
    <text evidence="1">Belongs to the class IV-like SAM-binding methyltransferase superfamily. RNA methyltransferase TrmH family.</text>
</comment>
<keyword evidence="5" id="KW-0819">tRNA processing</keyword>
<dbReference type="GO" id="GO:0003723">
    <property type="term" value="F:RNA binding"/>
    <property type="evidence" value="ECO:0007669"/>
    <property type="project" value="InterPro"/>
</dbReference>
<dbReference type="Pfam" id="PF00588">
    <property type="entry name" value="SpoU_methylase"/>
    <property type="match status" value="1"/>
</dbReference>
<dbReference type="NCBIfam" id="TIGR00050">
    <property type="entry name" value="rRNA_methyl_1"/>
    <property type="match status" value="1"/>
</dbReference>
<comment type="subcellular location">
    <subcellularLocation>
        <location evidence="5">Cytoplasm</location>
    </subcellularLocation>
</comment>
<dbReference type="RefSeq" id="WP_311788249.1">
    <property type="nucleotide sequence ID" value="NZ_JALDYY010000014.1"/>
</dbReference>
<dbReference type="Proteomes" id="UP001161580">
    <property type="component" value="Unassembled WGS sequence"/>
</dbReference>
<keyword evidence="8" id="KW-1185">Reference proteome</keyword>
<name>A0AAE3U595_9HYPH</name>
<dbReference type="GO" id="GO:0160206">
    <property type="term" value="F:tRNA (cytidine(32)/uridine(32)-2'-O)-methyltransferase activity"/>
    <property type="evidence" value="ECO:0007669"/>
    <property type="project" value="UniProtKB-EC"/>
</dbReference>
<dbReference type="Gene3D" id="3.40.1280.10">
    <property type="match status" value="1"/>
</dbReference>
<dbReference type="InterPro" id="IPR029026">
    <property type="entry name" value="tRNA_m1G_MTases_N"/>
</dbReference>
<reference evidence="7" key="1">
    <citation type="submission" date="2022-03" db="EMBL/GenBank/DDBJ databases">
        <title>Fererhizobium litorale gen. nov., sp. nov., isolated from sandy sediments of the Sea of Japan seashore.</title>
        <authorList>
            <person name="Romanenko L."/>
            <person name="Kurilenko V."/>
            <person name="Otstavnykh N."/>
            <person name="Svetashev V."/>
            <person name="Tekutyeva L."/>
            <person name="Isaeva M."/>
            <person name="Mikhailov V."/>
        </authorList>
    </citation>
    <scope>NUCLEOTIDE SEQUENCE</scope>
    <source>
        <strain evidence="7">KMM 9576</strain>
    </source>
</reference>
<evidence type="ECO:0000256" key="5">
    <source>
        <dbReference type="RuleBase" id="RU362024"/>
    </source>
</evidence>
<evidence type="ECO:0000256" key="3">
    <source>
        <dbReference type="ARBA" id="ARBA00022679"/>
    </source>
</evidence>
<keyword evidence="4 5" id="KW-0949">S-adenosyl-L-methionine</keyword>
<dbReference type="EC" id="2.1.1.200" evidence="5"/>
<protein>
    <recommendedName>
        <fullName evidence="5">tRNA (cytidine/uridine-2'-O-)-methyltransferase TrmJ</fullName>
        <ecNumber evidence="5">2.1.1.200</ecNumber>
    </recommendedName>
    <alternativeName>
        <fullName evidence="5">tRNA (cytidine(32)/uridine(32)-2'-O)-methyltransferase</fullName>
    </alternativeName>
    <alternativeName>
        <fullName evidence="5">tRNA Cm32/Um32 methyltransferase</fullName>
    </alternativeName>
</protein>
<comment type="catalytic activity">
    <reaction evidence="5">
        <text>uridine(32) in tRNA + S-adenosyl-L-methionine = 2'-O-methyluridine(32) in tRNA + S-adenosyl-L-homocysteine + H(+)</text>
        <dbReference type="Rhea" id="RHEA:42936"/>
        <dbReference type="Rhea" id="RHEA-COMP:10107"/>
        <dbReference type="Rhea" id="RHEA-COMP:10290"/>
        <dbReference type="ChEBI" id="CHEBI:15378"/>
        <dbReference type="ChEBI" id="CHEBI:57856"/>
        <dbReference type="ChEBI" id="CHEBI:59789"/>
        <dbReference type="ChEBI" id="CHEBI:65315"/>
        <dbReference type="ChEBI" id="CHEBI:74478"/>
        <dbReference type="EC" id="2.1.1.200"/>
    </reaction>
</comment>